<dbReference type="PROSITE" id="PS00674">
    <property type="entry name" value="AAA"/>
    <property type="match status" value="1"/>
</dbReference>
<dbReference type="SUPFAM" id="SSF52540">
    <property type="entry name" value="P-loop containing nucleoside triphosphate hydrolases"/>
    <property type="match status" value="1"/>
</dbReference>
<dbReference type="SMART" id="SM00382">
    <property type="entry name" value="AAA"/>
    <property type="match status" value="1"/>
</dbReference>
<name>A0A1Z5JS97_FISSO</name>
<feature type="domain" description="AAA+ ATPase" evidence="11">
    <location>
        <begin position="513"/>
        <end position="657"/>
    </location>
</feature>
<dbReference type="PANTHER" id="PTHR23077:SF9">
    <property type="entry name" value="PEROXISOMAL ATPASE PEX6"/>
    <property type="match status" value="1"/>
</dbReference>
<dbReference type="InParanoid" id="A0A1Z5JS97"/>
<dbReference type="PANTHER" id="PTHR23077">
    <property type="entry name" value="AAA-FAMILY ATPASE"/>
    <property type="match status" value="1"/>
</dbReference>
<dbReference type="InterPro" id="IPR003960">
    <property type="entry name" value="ATPase_AAA_CS"/>
</dbReference>
<dbReference type="OrthoDB" id="2187at2759"/>
<dbReference type="Proteomes" id="UP000198406">
    <property type="component" value="Unassembled WGS sequence"/>
</dbReference>
<comment type="subcellular location">
    <subcellularLocation>
        <location evidence="1">Membrane</location>
    </subcellularLocation>
</comment>
<comment type="catalytic activity">
    <reaction evidence="10">
        <text>ATP + H2O = ADP + phosphate + H(+)</text>
        <dbReference type="Rhea" id="RHEA:13065"/>
        <dbReference type="ChEBI" id="CHEBI:15377"/>
        <dbReference type="ChEBI" id="CHEBI:15378"/>
        <dbReference type="ChEBI" id="CHEBI:30616"/>
        <dbReference type="ChEBI" id="CHEBI:43474"/>
        <dbReference type="ChEBI" id="CHEBI:456216"/>
    </reaction>
    <physiologicalReaction direction="left-to-right" evidence="10">
        <dbReference type="Rhea" id="RHEA:13066"/>
    </physiologicalReaction>
</comment>
<evidence type="ECO:0000259" key="11">
    <source>
        <dbReference type="SMART" id="SM00382"/>
    </source>
</evidence>
<dbReference type="GO" id="GO:0005524">
    <property type="term" value="F:ATP binding"/>
    <property type="evidence" value="ECO:0007669"/>
    <property type="project" value="UniProtKB-KW"/>
</dbReference>
<comment type="caution">
    <text evidence="12">The sequence shown here is derived from an EMBL/GenBank/DDBJ whole genome shotgun (WGS) entry which is preliminary data.</text>
</comment>
<evidence type="ECO:0000256" key="4">
    <source>
        <dbReference type="ARBA" id="ARBA00022741"/>
    </source>
</evidence>
<organism evidence="12 13">
    <name type="scientific">Fistulifera solaris</name>
    <name type="common">Oleaginous diatom</name>
    <dbReference type="NCBI Taxonomy" id="1519565"/>
    <lineage>
        <taxon>Eukaryota</taxon>
        <taxon>Sar</taxon>
        <taxon>Stramenopiles</taxon>
        <taxon>Ochrophyta</taxon>
        <taxon>Bacillariophyta</taxon>
        <taxon>Bacillariophyceae</taxon>
        <taxon>Bacillariophycidae</taxon>
        <taxon>Naviculales</taxon>
        <taxon>Naviculaceae</taxon>
        <taxon>Fistulifera</taxon>
    </lineage>
</organism>
<keyword evidence="3" id="KW-0962">Peroxisome biogenesis</keyword>
<evidence type="ECO:0000256" key="10">
    <source>
        <dbReference type="ARBA" id="ARBA00048778"/>
    </source>
</evidence>
<dbReference type="InterPro" id="IPR027417">
    <property type="entry name" value="P-loop_NTPase"/>
</dbReference>
<dbReference type="GO" id="GO:0016887">
    <property type="term" value="F:ATP hydrolysis activity"/>
    <property type="evidence" value="ECO:0007669"/>
    <property type="project" value="InterPro"/>
</dbReference>
<keyword evidence="13" id="KW-1185">Reference proteome</keyword>
<evidence type="ECO:0000256" key="5">
    <source>
        <dbReference type="ARBA" id="ARBA00022801"/>
    </source>
</evidence>
<accession>A0A1Z5JS97</accession>
<dbReference type="Pfam" id="PF09336">
    <property type="entry name" value="Vps4_C"/>
    <property type="match status" value="1"/>
</dbReference>
<keyword evidence="5" id="KW-0378">Hydrolase</keyword>
<evidence type="ECO:0000256" key="8">
    <source>
        <dbReference type="ARBA" id="ARBA00034811"/>
    </source>
</evidence>
<sequence length="782" mass="87413">MIRASNFCRSSEEFKVQLVLHEGNCESQSSLVSWRVLRRLSRPTGSWVTLSCAATKTCIYTRLVLTEDDTNHTSVDEENLVVRVNVLTASNLLSGMPISQVNNVECTLKTLSNDEDLPTAECVTLRIWSIPVPPPSLIYSPPKENFPLPARKTLLQKDILIAVRQGHDICFYEVIDIDRNENASIMAYETSSNTSFRIEMAEHKLACPRLPPLTATSNLFTSTISSLPPHPDTSVVIEALSLPIHYSPQERVLHVCGELQNVTEAIQVAADRLGRRLVPVRGLAFHAYFHGRVKNPTGSLADKLIGLEVALEQALYHAPAVLLLQDLDKELSIHDHELQEDEESRIWSLIMDYLKPSSNATLRKGKRSGTPPVLVVLSSEKVLKRGPLMRNLVHPSVVCSIPDANYIEYLWKLHIKDIPPTELLCEILSGRTRDQICRILRNIQRKLNRDVPDFVALLREICEEHDNRTKLSSMAKIPKVHWEDVGGLSHVRSEIMEAIELPLQHPNLFPPSTRSGILLYGPPGTGKTLVAKAVATECKLPFLSVKGPELLGSYIGESEANVREVFAQARSCARQNKPPACILFFDELDSLAPRRGEQASGGNVIDRVVATFFGELDKDAKDCSIFVMGATNRPDLLDPSLLRPGRFDRLVYLGIFPEDRAQILAAQIRKLNLEDEPHVLAEFVVDKLPNNLTGADLSTIATGAQLLATERLCAEAENEFRMQQPNGNSELTMDQFLESWSEERLVPTVTLDDLIQASEKVIPSVSEADLKRYELLKDRFRR</sequence>
<evidence type="ECO:0000256" key="2">
    <source>
        <dbReference type="ARBA" id="ARBA00006914"/>
    </source>
</evidence>
<evidence type="ECO:0000256" key="3">
    <source>
        <dbReference type="ARBA" id="ARBA00022593"/>
    </source>
</evidence>
<dbReference type="EMBL" id="BDSP01000111">
    <property type="protein sequence ID" value="GAX16903.1"/>
    <property type="molecule type" value="Genomic_DNA"/>
</dbReference>
<evidence type="ECO:0000313" key="13">
    <source>
        <dbReference type="Proteomes" id="UP000198406"/>
    </source>
</evidence>
<evidence type="ECO:0000256" key="9">
    <source>
        <dbReference type="ARBA" id="ARBA00034920"/>
    </source>
</evidence>
<dbReference type="GO" id="GO:0005829">
    <property type="term" value="C:cytosol"/>
    <property type="evidence" value="ECO:0007669"/>
    <property type="project" value="TreeGrafter"/>
</dbReference>
<dbReference type="AlphaFoldDB" id="A0A1Z5JS97"/>
<dbReference type="FunFam" id="3.40.50.300:FF:000109">
    <property type="entry name" value="Peroxisomal biogenesis factor 6"/>
    <property type="match status" value="1"/>
</dbReference>
<keyword evidence="6" id="KW-0067">ATP-binding</keyword>
<dbReference type="Gene3D" id="1.10.8.60">
    <property type="match status" value="1"/>
</dbReference>
<dbReference type="GO" id="GO:0005778">
    <property type="term" value="C:peroxisomal membrane"/>
    <property type="evidence" value="ECO:0007669"/>
    <property type="project" value="TreeGrafter"/>
</dbReference>
<reference evidence="12 13" key="1">
    <citation type="journal article" date="2015" name="Plant Cell">
        <title>Oil accumulation by the oleaginous diatom Fistulifera solaris as revealed by the genome and transcriptome.</title>
        <authorList>
            <person name="Tanaka T."/>
            <person name="Maeda Y."/>
            <person name="Veluchamy A."/>
            <person name="Tanaka M."/>
            <person name="Abida H."/>
            <person name="Marechal E."/>
            <person name="Bowler C."/>
            <person name="Muto M."/>
            <person name="Sunaga Y."/>
            <person name="Tanaka M."/>
            <person name="Yoshino T."/>
            <person name="Taniguchi T."/>
            <person name="Fukuda Y."/>
            <person name="Nemoto M."/>
            <person name="Matsumoto M."/>
            <person name="Wong P.S."/>
            <person name="Aburatani S."/>
            <person name="Fujibuchi W."/>
        </authorList>
    </citation>
    <scope>NUCLEOTIDE SEQUENCE [LARGE SCALE GENOMIC DNA]</scope>
    <source>
        <strain evidence="12 13">JPCC DA0580</strain>
    </source>
</reference>
<dbReference type="InterPro" id="IPR003593">
    <property type="entry name" value="AAA+_ATPase"/>
</dbReference>
<dbReference type="InterPro" id="IPR003959">
    <property type="entry name" value="ATPase_AAA_core"/>
</dbReference>
<gene>
    <name evidence="12" type="ORF">FisN_5Hh280</name>
</gene>
<keyword evidence="4" id="KW-0547">Nucleotide-binding</keyword>
<protein>
    <recommendedName>
        <fullName evidence="8">Peroxisomal ATPase PEX6</fullName>
    </recommendedName>
    <alternativeName>
        <fullName evidence="9">Peroxin-6</fullName>
    </alternativeName>
</protein>
<evidence type="ECO:0000256" key="6">
    <source>
        <dbReference type="ARBA" id="ARBA00022840"/>
    </source>
</evidence>
<dbReference type="Pfam" id="PF00004">
    <property type="entry name" value="AAA"/>
    <property type="match status" value="1"/>
</dbReference>
<dbReference type="Gene3D" id="3.40.50.300">
    <property type="entry name" value="P-loop containing nucleotide triphosphate hydrolases"/>
    <property type="match status" value="1"/>
</dbReference>
<dbReference type="InterPro" id="IPR050168">
    <property type="entry name" value="AAA_ATPase_domain"/>
</dbReference>
<evidence type="ECO:0000256" key="1">
    <source>
        <dbReference type="ARBA" id="ARBA00004370"/>
    </source>
</evidence>
<keyword evidence="7" id="KW-0472">Membrane</keyword>
<dbReference type="GO" id="GO:0016558">
    <property type="term" value="P:protein import into peroxisome matrix"/>
    <property type="evidence" value="ECO:0007669"/>
    <property type="project" value="TreeGrafter"/>
</dbReference>
<dbReference type="InterPro" id="IPR015415">
    <property type="entry name" value="Spast_Vps4_C"/>
</dbReference>
<proteinExistence type="inferred from homology"/>
<evidence type="ECO:0000313" key="12">
    <source>
        <dbReference type="EMBL" id="GAX16903.1"/>
    </source>
</evidence>
<evidence type="ECO:0000256" key="7">
    <source>
        <dbReference type="ARBA" id="ARBA00023136"/>
    </source>
</evidence>
<comment type="similarity">
    <text evidence="2">Belongs to the AAA ATPase family.</text>
</comment>